<dbReference type="InterPro" id="IPR027267">
    <property type="entry name" value="AH/BAR_dom_sf"/>
</dbReference>
<sequence>MSESNEESQHVVYSSSILFEKQPIEAMESLVIRRQQAKQINKELSEWLTSYGRLKLHYVDELKKIHKTGQELFTNENVNLQNSKLDALGLLNPIWNDTLKIINNEIELFDQSTRKMGRDMIAPLRLFTRNNDLNLIEMDQLIEIASNLKNGQNGHGNLNDFENEWSTKAPYFFEIFENYDYQRLLLLKDVFLKYQTDVADVVNQFKKDNENGLQHVLNFNVDDEINRFANDVIKTNLPVENIKVEAVSKSRNTTDGFTSSPSNGAAIGAGVGGAIAGAAVSKRHSSLLSSHRFHLKKNNDHDSPSSSNISTNESKRLSSNTSMLSSNTSSTFNDNKKKEKGAMRSKFGSIFKGRKKNGKDSTPIDFTPPSTIHEPDNSSINTEVTNPRDYSSNRQRNQSIASQSLASVKHYNSNNNIHNSINNHNDYNNNANVAPPNVPKDEPQNQHPYRQSSIAEPVNKPLPQYPLSETVHTEEPKSIEQQQQQASAPNPAVVSTFVPVEQPQQAEQLPIIEQKQVEPSFYEPMRPTRRSDSLSGSSVPQVDNLSVSNSTLNTPPASSTTGVTSIPPTAYNMNIIPEASQLSNNNNAPAPPPPSSRKHVSTDPSVPAPSSVSNLRQPRNSVPVPPTQRKSMLIEQQPLQPAPTGTQRSESVNSELQRNTTGGGGLVSGAIIHPSLTTAGFNASIVELFNATFKDGLLTRSNAIGEVAFSFISNDEKKLPSELSLKVSSKNENVKLPNFAVNTLLMNQVNEDTFIISDPTQISMRTVGALKYMLNDTKPPIIVTPVWKHEANQSTVCISIKPTNELDEYLTTGSLTLTNFIVSVSIKDALVSSAATKPPGSLNKEKGRVTWIVKDPITFNSTKKEERFIARFKTTKLAKESDSGVQIKFNISNEDGAGRIDFINTDLEIQARGETVVEDPFGDGLSKQVDDWSDVPTLKTIVAGSYSGHSNQA</sequence>
<dbReference type="InterPro" id="IPR018808">
    <property type="entry name" value="Muniscin_C"/>
</dbReference>
<keyword evidence="4" id="KW-1185">Reference proteome</keyword>
<feature type="compositionally biased region" description="Polar residues" evidence="1">
    <location>
        <begin position="533"/>
        <end position="567"/>
    </location>
</feature>
<accession>A0AAV5R9U9</accession>
<organism evidence="3 4">
    <name type="scientific">Pichia kluyveri</name>
    <name type="common">Yeast</name>
    <dbReference type="NCBI Taxonomy" id="36015"/>
    <lineage>
        <taxon>Eukaryota</taxon>
        <taxon>Fungi</taxon>
        <taxon>Dikarya</taxon>
        <taxon>Ascomycota</taxon>
        <taxon>Saccharomycotina</taxon>
        <taxon>Pichiomycetes</taxon>
        <taxon>Pichiales</taxon>
        <taxon>Pichiaceae</taxon>
        <taxon>Pichia</taxon>
    </lineage>
</organism>
<dbReference type="InterPro" id="IPR028565">
    <property type="entry name" value="MHD"/>
</dbReference>
<feature type="region of interest" description="Disordered" evidence="1">
    <location>
        <begin position="581"/>
        <end position="661"/>
    </location>
</feature>
<feature type="region of interest" description="Disordered" evidence="1">
    <location>
        <begin position="294"/>
        <end position="399"/>
    </location>
</feature>
<dbReference type="Pfam" id="PF10291">
    <property type="entry name" value="muHD"/>
    <property type="match status" value="1"/>
</dbReference>
<comment type="caution">
    <text evidence="3">The sequence shown here is derived from an EMBL/GenBank/DDBJ whole genome shotgun (WGS) entry which is preliminary data.</text>
</comment>
<feature type="compositionally biased region" description="Polar residues" evidence="1">
    <location>
        <begin position="602"/>
        <end position="620"/>
    </location>
</feature>
<dbReference type="AlphaFoldDB" id="A0AAV5R9U9"/>
<feature type="compositionally biased region" description="Polar residues" evidence="1">
    <location>
        <begin position="445"/>
        <end position="454"/>
    </location>
</feature>
<evidence type="ECO:0000259" key="2">
    <source>
        <dbReference type="PROSITE" id="PS51072"/>
    </source>
</evidence>
<evidence type="ECO:0000313" key="3">
    <source>
        <dbReference type="EMBL" id="GMM47927.1"/>
    </source>
</evidence>
<gene>
    <name evidence="3" type="ORF">DAPK24_045250</name>
</gene>
<feature type="region of interest" description="Disordered" evidence="1">
    <location>
        <begin position="506"/>
        <end position="567"/>
    </location>
</feature>
<feature type="compositionally biased region" description="Low complexity" evidence="1">
    <location>
        <begin position="304"/>
        <end position="331"/>
    </location>
</feature>
<protein>
    <submittedName>
        <fullName evidence="3">Syp1 protein</fullName>
    </submittedName>
</protein>
<name>A0AAV5R9U9_PICKL</name>
<dbReference type="PROSITE" id="PS51072">
    <property type="entry name" value="MHD"/>
    <property type="match status" value="1"/>
</dbReference>
<feature type="compositionally biased region" description="Polar residues" evidence="1">
    <location>
        <begin position="637"/>
        <end position="660"/>
    </location>
</feature>
<feature type="compositionally biased region" description="Polar residues" evidence="1">
    <location>
        <begin position="377"/>
        <end position="399"/>
    </location>
</feature>
<proteinExistence type="predicted"/>
<dbReference type="Gene3D" id="1.20.1270.60">
    <property type="entry name" value="Arfaptin homology (AH) domain/BAR domain"/>
    <property type="match status" value="1"/>
</dbReference>
<dbReference type="Proteomes" id="UP001378960">
    <property type="component" value="Unassembled WGS sequence"/>
</dbReference>
<dbReference type="EMBL" id="BTGB01000009">
    <property type="protein sequence ID" value="GMM47927.1"/>
    <property type="molecule type" value="Genomic_DNA"/>
</dbReference>
<evidence type="ECO:0000313" key="4">
    <source>
        <dbReference type="Proteomes" id="UP001378960"/>
    </source>
</evidence>
<evidence type="ECO:0000256" key="1">
    <source>
        <dbReference type="SAM" id="MobiDB-lite"/>
    </source>
</evidence>
<feature type="compositionally biased region" description="Low complexity" evidence="1">
    <location>
        <begin position="413"/>
        <end position="435"/>
    </location>
</feature>
<feature type="region of interest" description="Disordered" evidence="1">
    <location>
        <begin position="413"/>
        <end position="491"/>
    </location>
</feature>
<reference evidence="3 4" key="1">
    <citation type="journal article" date="2023" name="Elife">
        <title>Identification of key yeast species and microbe-microbe interactions impacting larval growth of Drosophila in the wild.</title>
        <authorList>
            <person name="Mure A."/>
            <person name="Sugiura Y."/>
            <person name="Maeda R."/>
            <person name="Honda K."/>
            <person name="Sakurai N."/>
            <person name="Takahashi Y."/>
            <person name="Watada M."/>
            <person name="Katoh T."/>
            <person name="Gotoh A."/>
            <person name="Gotoh Y."/>
            <person name="Taniguchi I."/>
            <person name="Nakamura K."/>
            <person name="Hayashi T."/>
            <person name="Katayama T."/>
            <person name="Uemura T."/>
            <person name="Hattori Y."/>
        </authorList>
    </citation>
    <scope>NUCLEOTIDE SEQUENCE [LARGE SCALE GENOMIC DNA]</scope>
    <source>
        <strain evidence="3 4">PK-24</strain>
    </source>
</reference>
<feature type="domain" description="MHD" evidence="2">
    <location>
        <begin position="678"/>
        <end position="949"/>
    </location>
</feature>